<dbReference type="Gene3D" id="3.40.1440.10">
    <property type="entry name" value="GIY-YIG endonuclease"/>
    <property type="match status" value="1"/>
</dbReference>
<dbReference type="PANTHER" id="PTHR34477">
    <property type="entry name" value="UPF0213 PROTEIN YHBQ"/>
    <property type="match status" value="1"/>
</dbReference>
<dbReference type="InterPro" id="IPR035901">
    <property type="entry name" value="GIY-YIG_endonuc_sf"/>
</dbReference>
<keyword evidence="5" id="KW-1185">Reference proteome</keyword>
<dbReference type="RefSeq" id="WP_186902438.1">
    <property type="nucleotide sequence ID" value="NZ_JACOGD010000001.1"/>
</dbReference>
<feature type="region of interest" description="Disordered" evidence="2">
    <location>
        <begin position="102"/>
        <end position="147"/>
    </location>
</feature>
<organism evidence="4 5">
    <name type="scientific">Undibacterium curvum</name>
    <dbReference type="NCBI Taxonomy" id="2762294"/>
    <lineage>
        <taxon>Bacteria</taxon>
        <taxon>Pseudomonadati</taxon>
        <taxon>Pseudomonadota</taxon>
        <taxon>Betaproteobacteria</taxon>
        <taxon>Burkholderiales</taxon>
        <taxon>Oxalobacteraceae</taxon>
        <taxon>Undibacterium</taxon>
    </lineage>
</organism>
<feature type="compositionally biased region" description="Polar residues" evidence="2">
    <location>
        <begin position="114"/>
        <end position="129"/>
    </location>
</feature>
<proteinExistence type="inferred from homology"/>
<dbReference type="PROSITE" id="PS50164">
    <property type="entry name" value="GIY_YIG"/>
    <property type="match status" value="1"/>
</dbReference>
<evidence type="ECO:0000256" key="2">
    <source>
        <dbReference type="SAM" id="MobiDB-lite"/>
    </source>
</evidence>
<evidence type="ECO:0000256" key="1">
    <source>
        <dbReference type="ARBA" id="ARBA00007435"/>
    </source>
</evidence>
<dbReference type="EMBL" id="JACOGD010000001">
    <property type="protein sequence ID" value="MBC3930582.1"/>
    <property type="molecule type" value="Genomic_DNA"/>
</dbReference>
<accession>A0ABR7A1N1</accession>
<feature type="domain" description="GIY-YIG" evidence="3">
    <location>
        <begin position="2"/>
        <end position="78"/>
    </location>
</feature>
<comment type="similarity">
    <text evidence="1">Belongs to the UPF0213 family.</text>
</comment>
<dbReference type="Proteomes" id="UP000654304">
    <property type="component" value="Unassembled WGS sequence"/>
</dbReference>
<comment type="caution">
    <text evidence="4">The sequence shown here is derived from an EMBL/GenBank/DDBJ whole genome shotgun (WGS) entry which is preliminary data.</text>
</comment>
<name>A0ABR7A1N1_9BURK</name>
<dbReference type="InterPro" id="IPR000305">
    <property type="entry name" value="GIY-YIG_endonuc"/>
</dbReference>
<evidence type="ECO:0000259" key="3">
    <source>
        <dbReference type="PROSITE" id="PS50164"/>
    </source>
</evidence>
<dbReference type="InterPro" id="IPR050190">
    <property type="entry name" value="UPF0213_domain"/>
</dbReference>
<dbReference type="SUPFAM" id="SSF82771">
    <property type="entry name" value="GIY-YIG endonuclease"/>
    <property type="match status" value="1"/>
</dbReference>
<sequence>MKAPAVYILASERNGTLYIGVTSDLIQRIWQHREGGGEGFTQQYAVKTLVWYEQHETMESAITREKALKKWNREWKLRLIEERNPDWDDLWFEITGQIQKIRHSREGGNPAQHHVQSTQAKASAAQGEQTGFPPEARGNDGYPGSSQ</sequence>
<evidence type="ECO:0000313" key="5">
    <source>
        <dbReference type="Proteomes" id="UP000654304"/>
    </source>
</evidence>
<reference evidence="4 5" key="1">
    <citation type="submission" date="2020-08" db="EMBL/GenBank/DDBJ databases">
        <title>Novel species isolated from subtropical streams in China.</title>
        <authorList>
            <person name="Lu H."/>
        </authorList>
    </citation>
    <scope>NUCLEOTIDE SEQUENCE [LARGE SCALE GENOMIC DNA]</scope>
    <source>
        <strain evidence="4 5">CY22W</strain>
    </source>
</reference>
<gene>
    <name evidence="4" type="ORF">H8K43_02760</name>
</gene>
<dbReference type="PANTHER" id="PTHR34477:SF5">
    <property type="entry name" value="BSL5627 PROTEIN"/>
    <property type="match status" value="1"/>
</dbReference>
<dbReference type="CDD" id="cd10448">
    <property type="entry name" value="GIY-YIG_unchar_3"/>
    <property type="match status" value="1"/>
</dbReference>
<protein>
    <submittedName>
        <fullName evidence="4">GIY-YIG nuclease family protein</fullName>
    </submittedName>
</protein>
<evidence type="ECO:0000313" key="4">
    <source>
        <dbReference type="EMBL" id="MBC3930582.1"/>
    </source>
</evidence>
<dbReference type="Pfam" id="PF01541">
    <property type="entry name" value="GIY-YIG"/>
    <property type="match status" value="1"/>
</dbReference>
<dbReference type="SMART" id="SM00465">
    <property type="entry name" value="GIYc"/>
    <property type="match status" value="1"/>
</dbReference>